<dbReference type="CDD" id="cd04662">
    <property type="entry name" value="NUDIX_Hydrolase"/>
    <property type="match status" value="1"/>
</dbReference>
<keyword evidence="1 3" id="KW-0378">Hydrolase</keyword>
<dbReference type="InterPro" id="IPR020084">
    <property type="entry name" value="NUDIX_hydrolase_CS"/>
</dbReference>
<dbReference type="SUPFAM" id="SSF55811">
    <property type="entry name" value="Nudix"/>
    <property type="match status" value="1"/>
</dbReference>
<dbReference type="PANTHER" id="PTHR21340:SF7">
    <property type="entry name" value="NUDIX HYDROLASE DOMAIN-CONTAINING PROTEIN"/>
    <property type="match status" value="1"/>
</dbReference>
<dbReference type="PROSITE" id="PS51462">
    <property type="entry name" value="NUDIX"/>
    <property type="match status" value="1"/>
</dbReference>
<protein>
    <submittedName>
        <fullName evidence="3">NUDIX hydrolase</fullName>
    </submittedName>
</protein>
<dbReference type="AlphaFoldDB" id="A0A255Z8H6"/>
<dbReference type="GO" id="GO:0006167">
    <property type="term" value="P:AMP biosynthetic process"/>
    <property type="evidence" value="ECO:0007669"/>
    <property type="project" value="TreeGrafter"/>
</dbReference>
<dbReference type="PROSITE" id="PS00893">
    <property type="entry name" value="NUDIX_BOX"/>
    <property type="match status" value="1"/>
</dbReference>
<dbReference type="RefSeq" id="WP_094414216.1">
    <property type="nucleotide sequence ID" value="NZ_NOXV01000250.1"/>
</dbReference>
<dbReference type="Gene3D" id="3.90.79.10">
    <property type="entry name" value="Nucleoside Triphosphate Pyrophosphohydrolase"/>
    <property type="match status" value="1"/>
</dbReference>
<evidence type="ECO:0000313" key="3">
    <source>
        <dbReference type="EMBL" id="OYQ37749.1"/>
    </source>
</evidence>
<gene>
    <name evidence="3" type="ORF">CHU92_07575</name>
</gene>
<dbReference type="InterPro" id="IPR000086">
    <property type="entry name" value="NUDIX_hydrolase_dom"/>
</dbReference>
<dbReference type="EMBL" id="NOXV01000250">
    <property type="protein sequence ID" value="OYQ37749.1"/>
    <property type="molecule type" value="Genomic_DNA"/>
</dbReference>
<dbReference type="GO" id="GO:0004081">
    <property type="term" value="F:bis(5'-nucleosyl)-tetraphosphatase (asymmetrical) activity"/>
    <property type="evidence" value="ECO:0007669"/>
    <property type="project" value="TreeGrafter"/>
</dbReference>
<reference evidence="3 4" key="1">
    <citation type="submission" date="2017-07" db="EMBL/GenBank/DDBJ databases">
        <title>Flavobacterium cyanobacteriorum sp. nov., isolated from cyanobacterial aggregates in a eutrophic lake.</title>
        <authorList>
            <person name="Cai H."/>
        </authorList>
    </citation>
    <scope>NUCLEOTIDE SEQUENCE [LARGE SCALE GENOMIC DNA]</scope>
    <source>
        <strain evidence="3 4">TH021</strain>
    </source>
</reference>
<proteinExistence type="predicted"/>
<feature type="domain" description="Nudix hydrolase" evidence="2">
    <location>
        <begin position="1"/>
        <end position="147"/>
    </location>
</feature>
<dbReference type="OrthoDB" id="954553at2"/>
<dbReference type="PANTHER" id="PTHR21340">
    <property type="entry name" value="DIADENOSINE 5,5-P1,P4-TETRAPHOSPHATE PYROPHOSPHOHYDROLASE MUTT"/>
    <property type="match status" value="1"/>
</dbReference>
<evidence type="ECO:0000313" key="4">
    <source>
        <dbReference type="Proteomes" id="UP000216605"/>
    </source>
</evidence>
<evidence type="ECO:0000259" key="2">
    <source>
        <dbReference type="PROSITE" id="PS51462"/>
    </source>
</evidence>
<comment type="caution">
    <text evidence="3">The sequence shown here is derived from an EMBL/GenBank/DDBJ whole genome shotgun (WGS) entry which is preliminary data.</text>
</comment>
<evidence type="ECO:0000256" key="1">
    <source>
        <dbReference type="ARBA" id="ARBA00022801"/>
    </source>
</evidence>
<name>A0A255Z8H6_9FLAO</name>
<sequence>MKQSAGILLYRKINPEPEYFLVHPGGPYFVKKHEGWWTIPKGEPRDGEPLLSAAIREFQEETGFAPPGPYQELAPVIQKGGKKVHAWACEGNPNEKNIISNTFEIEWPPRSGKLKTFPEIDKAGWFTAGEALLLINESQASFIHQLRLLFG</sequence>
<dbReference type="Proteomes" id="UP000216605">
    <property type="component" value="Unassembled WGS sequence"/>
</dbReference>
<dbReference type="GO" id="GO:0006754">
    <property type="term" value="P:ATP biosynthetic process"/>
    <property type="evidence" value="ECO:0007669"/>
    <property type="project" value="TreeGrafter"/>
</dbReference>
<dbReference type="InterPro" id="IPR051325">
    <property type="entry name" value="Nudix_hydrolase_domain"/>
</dbReference>
<keyword evidence="4" id="KW-1185">Reference proteome</keyword>
<accession>A0A255Z8H6</accession>
<dbReference type="Pfam" id="PF00293">
    <property type="entry name" value="NUDIX"/>
    <property type="match status" value="1"/>
</dbReference>
<dbReference type="InterPro" id="IPR015797">
    <property type="entry name" value="NUDIX_hydrolase-like_dom_sf"/>
</dbReference>
<organism evidence="3 4">
    <name type="scientific">Flavobacterium cyanobacteriorum</name>
    <dbReference type="NCBI Taxonomy" id="2022802"/>
    <lineage>
        <taxon>Bacteria</taxon>
        <taxon>Pseudomonadati</taxon>
        <taxon>Bacteroidota</taxon>
        <taxon>Flavobacteriia</taxon>
        <taxon>Flavobacteriales</taxon>
        <taxon>Flavobacteriaceae</taxon>
        <taxon>Flavobacterium</taxon>
    </lineage>
</organism>